<evidence type="ECO:0000313" key="2">
    <source>
        <dbReference type="EMBL" id="KAB7508177.1"/>
    </source>
</evidence>
<dbReference type="OrthoDB" id="10315635at2759"/>
<name>A0A5N5TPS2_9CRUS</name>
<organism evidence="2 3">
    <name type="scientific">Armadillidium nasatum</name>
    <dbReference type="NCBI Taxonomy" id="96803"/>
    <lineage>
        <taxon>Eukaryota</taxon>
        <taxon>Metazoa</taxon>
        <taxon>Ecdysozoa</taxon>
        <taxon>Arthropoda</taxon>
        <taxon>Crustacea</taxon>
        <taxon>Multicrustacea</taxon>
        <taxon>Malacostraca</taxon>
        <taxon>Eumalacostraca</taxon>
        <taxon>Peracarida</taxon>
        <taxon>Isopoda</taxon>
        <taxon>Oniscidea</taxon>
        <taxon>Crinocheta</taxon>
        <taxon>Armadillidiidae</taxon>
        <taxon>Armadillidium</taxon>
    </lineage>
</organism>
<evidence type="ECO:0000313" key="3">
    <source>
        <dbReference type="Proteomes" id="UP000326759"/>
    </source>
</evidence>
<accession>A0A5N5TPS2</accession>
<dbReference type="Proteomes" id="UP000326759">
    <property type="component" value="Unassembled WGS sequence"/>
</dbReference>
<feature type="compositionally biased region" description="Polar residues" evidence="1">
    <location>
        <begin position="121"/>
        <end position="132"/>
    </location>
</feature>
<proteinExistence type="predicted"/>
<comment type="caution">
    <text evidence="2">The sequence shown here is derived from an EMBL/GenBank/DDBJ whole genome shotgun (WGS) entry which is preliminary data.</text>
</comment>
<feature type="region of interest" description="Disordered" evidence="1">
    <location>
        <begin position="102"/>
        <end position="135"/>
    </location>
</feature>
<protein>
    <submittedName>
        <fullName evidence="2">Uncharacterized protein</fullName>
    </submittedName>
</protein>
<dbReference type="AlphaFoldDB" id="A0A5N5TPS2"/>
<gene>
    <name evidence="2" type="ORF">Anas_05432</name>
</gene>
<keyword evidence="3" id="KW-1185">Reference proteome</keyword>
<sequence length="235" mass="27771">MVKTEFVEINLDAEFNTCVNGDEDIDNKSARFSHHRHKSEGDIKPRHKLDDFIYPDFKFDRNFCRHFKSYSNDYTQKIGSNGRFQFDIRGIDDAHHETRIKAYSHQNSSNSDDSPYYNRYFHSNSESNNYRRSLSDDQDNSFDFGDIKNYLHNTSTEDNSNSSQRSLSIKERKPLDILLHEIYRLAESRRQSSVCESDTLSEGSPHHYLRGGYISPNRKRTPHWKYRKQLLLKKG</sequence>
<dbReference type="EMBL" id="SEYY01000028">
    <property type="protein sequence ID" value="KAB7508177.1"/>
    <property type="molecule type" value="Genomic_DNA"/>
</dbReference>
<evidence type="ECO:0000256" key="1">
    <source>
        <dbReference type="SAM" id="MobiDB-lite"/>
    </source>
</evidence>
<reference evidence="2 3" key="1">
    <citation type="journal article" date="2019" name="PLoS Biol.">
        <title>Sex chromosomes control vertical transmission of feminizing Wolbachia symbionts in an isopod.</title>
        <authorList>
            <person name="Becking T."/>
            <person name="Chebbi M.A."/>
            <person name="Giraud I."/>
            <person name="Moumen B."/>
            <person name="Laverre T."/>
            <person name="Caubet Y."/>
            <person name="Peccoud J."/>
            <person name="Gilbert C."/>
            <person name="Cordaux R."/>
        </authorList>
    </citation>
    <scope>NUCLEOTIDE SEQUENCE [LARGE SCALE GENOMIC DNA]</scope>
    <source>
        <strain evidence="2">ANa2</strain>
        <tissue evidence="2">Whole body excluding digestive tract and cuticle</tissue>
    </source>
</reference>